<evidence type="ECO:0000259" key="8">
    <source>
        <dbReference type="PROSITE" id="PS51324"/>
    </source>
</evidence>
<evidence type="ECO:0000256" key="3">
    <source>
        <dbReference type="ARBA" id="ARBA00022630"/>
    </source>
</evidence>
<evidence type="ECO:0000256" key="1">
    <source>
        <dbReference type="ARBA" id="ARBA00001974"/>
    </source>
</evidence>
<dbReference type="SUPFAM" id="SSF69000">
    <property type="entry name" value="FAD-dependent thiol oxidase"/>
    <property type="match status" value="1"/>
</dbReference>
<keyword evidence="4" id="KW-0274">FAD</keyword>
<dbReference type="GO" id="GO:0050660">
    <property type="term" value="F:flavin adenine dinucleotide binding"/>
    <property type="evidence" value="ECO:0007669"/>
    <property type="project" value="TreeGrafter"/>
</dbReference>
<reference evidence="9" key="1">
    <citation type="journal article" date="2020" name="Nature">
        <title>Giant virus diversity and host interactions through global metagenomics.</title>
        <authorList>
            <person name="Schulz F."/>
            <person name="Roux S."/>
            <person name="Paez-Espino D."/>
            <person name="Jungbluth S."/>
            <person name="Walsh D.A."/>
            <person name="Denef V.J."/>
            <person name="McMahon K.D."/>
            <person name="Konstantinidis K.T."/>
            <person name="Eloe-Fadrosh E.A."/>
            <person name="Kyrpides N.C."/>
            <person name="Woyke T."/>
        </authorList>
    </citation>
    <scope>NUCLEOTIDE SEQUENCE</scope>
    <source>
        <strain evidence="9">GVMAG-M-3300017651-5</strain>
    </source>
</reference>
<dbReference type="InterPro" id="IPR017905">
    <property type="entry name" value="ERV/ALR_sulphydryl_oxidase"/>
</dbReference>
<keyword evidence="5" id="KW-0560">Oxidoreductase</keyword>
<evidence type="ECO:0000256" key="6">
    <source>
        <dbReference type="ARBA" id="ARBA00023157"/>
    </source>
</evidence>
<feature type="domain" description="ERV/ALR sulfhydryl oxidase" evidence="8">
    <location>
        <begin position="3"/>
        <end position="106"/>
    </location>
</feature>
<accession>A0A6C0BMZ5</accession>
<dbReference type="Pfam" id="PF04777">
    <property type="entry name" value="Evr1_Alr"/>
    <property type="match status" value="1"/>
</dbReference>
<dbReference type="InterPro" id="IPR039799">
    <property type="entry name" value="ALR/ERV"/>
</dbReference>
<evidence type="ECO:0000256" key="5">
    <source>
        <dbReference type="ARBA" id="ARBA00023002"/>
    </source>
</evidence>
<dbReference type="EMBL" id="MN739195">
    <property type="protein sequence ID" value="QHS93034.1"/>
    <property type="molecule type" value="Genomic_DNA"/>
</dbReference>
<name>A0A6C0BMZ5_9ZZZZ</name>
<organism evidence="9">
    <name type="scientific">viral metagenome</name>
    <dbReference type="NCBI Taxonomy" id="1070528"/>
    <lineage>
        <taxon>unclassified sequences</taxon>
        <taxon>metagenomes</taxon>
        <taxon>organismal metagenomes</taxon>
    </lineage>
</organism>
<keyword evidence="3" id="KW-0285">Flavoprotein</keyword>
<evidence type="ECO:0000256" key="2">
    <source>
        <dbReference type="ARBA" id="ARBA00012512"/>
    </source>
</evidence>
<comment type="cofactor">
    <cofactor evidence="1">
        <name>FAD</name>
        <dbReference type="ChEBI" id="CHEBI:57692"/>
    </cofactor>
</comment>
<dbReference type="InterPro" id="IPR036774">
    <property type="entry name" value="ERV/ALR_sulphydryl_oxid_sf"/>
</dbReference>
<protein>
    <recommendedName>
        <fullName evidence="2">thiol oxidase</fullName>
        <ecNumber evidence="2">1.8.3.2</ecNumber>
    </recommendedName>
</protein>
<dbReference type="Gene3D" id="1.20.120.310">
    <property type="entry name" value="ERV/ALR sulfhydryl oxidase domain"/>
    <property type="match status" value="1"/>
</dbReference>
<proteinExistence type="predicted"/>
<dbReference type="PROSITE" id="PS51324">
    <property type="entry name" value="ERV_ALR"/>
    <property type="match status" value="1"/>
</dbReference>
<dbReference type="GO" id="GO:0016971">
    <property type="term" value="F:flavin-dependent sulfhydryl oxidase activity"/>
    <property type="evidence" value="ECO:0007669"/>
    <property type="project" value="InterPro"/>
</dbReference>
<evidence type="ECO:0000256" key="7">
    <source>
        <dbReference type="SAM" id="MobiDB-lite"/>
    </source>
</evidence>
<keyword evidence="6" id="KW-1015">Disulfide bond</keyword>
<dbReference type="PANTHER" id="PTHR12645">
    <property type="entry name" value="ALR/ERV"/>
    <property type="match status" value="1"/>
</dbReference>
<dbReference type="GO" id="GO:0005739">
    <property type="term" value="C:mitochondrion"/>
    <property type="evidence" value="ECO:0007669"/>
    <property type="project" value="TreeGrafter"/>
</dbReference>
<evidence type="ECO:0000256" key="4">
    <source>
        <dbReference type="ARBA" id="ARBA00022827"/>
    </source>
</evidence>
<dbReference type="AlphaFoldDB" id="A0A6C0BMZ5"/>
<evidence type="ECO:0000313" key="9">
    <source>
        <dbReference type="EMBL" id="QHS93034.1"/>
    </source>
</evidence>
<sequence>MAGSNNDCGIEQGTWYTIHTLALHAKSHDQKMAFKILLVTLSNHYRCKTCRDHITEYLQQNPMEVYWNREDGLFFWSWKFHNAVNRRLGKPEIDYHESIPMYRKDWMPTAEPCPHCNIQDDTTAYSSSRTSRTSSGYTTTTDYTSSRSYSSYSKSSSQVPRVSGALIRPTYRSNKLLR</sequence>
<feature type="region of interest" description="Disordered" evidence="7">
    <location>
        <begin position="124"/>
        <end position="156"/>
    </location>
</feature>
<dbReference type="EC" id="1.8.3.2" evidence="2"/>
<dbReference type="PANTHER" id="PTHR12645:SF0">
    <property type="entry name" value="FAD-LINKED SULFHYDRYL OXIDASE ALR"/>
    <property type="match status" value="1"/>
</dbReference>